<dbReference type="Pfam" id="PF04439">
    <property type="entry name" value="Adenyl_transf"/>
    <property type="match status" value="1"/>
</dbReference>
<sequence length="261" mass="30186">MYTPTERDDYFQRTIDMLNVLPMVEGVVQLGSGVTGYKDEFSDIDLMIATSSEDEVIGAKDHIQQFYKGLKPVIIKEKQFSKNIYLLIVILENSLEFNVSILPRNSLSVRSPLWKVVLDKTGLVSEKMGKEDRAFSNKPLKYATFEDPVFEFIYCFIRLEKELKRDNFVYALKMLESMRDYTLIVQAINEDKKLHQFKAYASLNSDFLEKYLSTYPKDITCDSLVESASLLKEMFIHTVMQSSIYTLNDSLLELLKPKNTV</sequence>
<dbReference type="Proteomes" id="UP000603641">
    <property type="component" value="Unassembled WGS sequence"/>
</dbReference>
<dbReference type="InterPro" id="IPR007530">
    <property type="entry name" value="Aminoglycoside_adenylylTfrase"/>
</dbReference>
<organism evidence="1 2">
    <name type="scientific">Fictibacillus norfolkensis</name>
    <dbReference type="NCBI Taxonomy" id="2762233"/>
    <lineage>
        <taxon>Bacteria</taxon>
        <taxon>Bacillati</taxon>
        <taxon>Bacillota</taxon>
        <taxon>Bacilli</taxon>
        <taxon>Bacillales</taxon>
        <taxon>Fictibacillaceae</taxon>
        <taxon>Fictibacillus</taxon>
    </lineage>
</organism>
<evidence type="ECO:0000313" key="1">
    <source>
        <dbReference type="EMBL" id="MBD7963957.1"/>
    </source>
</evidence>
<dbReference type="RefSeq" id="WP_191753347.1">
    <property type="nucleotide sequence ID" value="NZ_JACSQM010000003.1"/>
</dbReference>
<name>A0ABR8SKF5_9BACL</name>
<dbReference type="EMBL" id="JACSQM010000003">
    <property type="protein sequence ID" value="MBD7963957.1"/>
    <property type="molecule type" value="Genomic_DNA"/>
</dbReference>
<dbReference type="Gene3D" id="3.30.460.10">
    <property type="entry name" value="Beta Polymerase, domain 2"/>
    <property type="match status" value="1"/>
</dbReference>
<comment type="caution">
    <text evidence="1">The sequence shown here is derived from an EMBL/GenBank/DDBJ whole genome shotgun (WGS) entry which is preliminary data.</text>
</comment>
<gene>
    <name evidence="1" type="ORF">H9648_07815</name>
</gene>
<protein>
    <submittedName>
        <fullName evidence="1">Aminoglycoside 6-adenylyltransferase</fullName>
    </submittedName>
</protein>
<dbReference type="InterPro" id="IPR043519">
    <property type="entry name" value="NT_sf"/>
</dbReference>
<accession>A0ABR8SKF5</accession>
<keyword evidence="2" id="KW-1185">Reference proteome</keyword>
<reference evidence="1 2" key="1">
    <citation type="submission" date="2020-08" db="EMBL/GenBank/DDBJ databases">
        <title>A Genomic Blueprint of the Chicken Gut Microbiome.</title>
        <authorList>
            <person name="Gilroy R."/>
            <person name="Ravi A."/>
            <person name="Getino M."/>
            <person name="Pursley I."/>
            <person name="Horton D.L."/>
            <person name="Alikhan N.-F."/>
            <person name="Baker D."/>
            <person name="Gharbi K."/>
            <person name="Hall N."/>
            <person name="Watson M."/>
            <person name="Adriaenssens E.M."/>
            <person name="Foster-Nyarko E."/>
            <person name="Jarju S."/>
            <person name="Secka A."/>
            <person name="Antonio M."/>
            <person name="Oren A."/>
            <person name="Chaudhuri R."/>
            <person name="La Ragione R.M."/>
            <person name="Hildebrand F."/>
            <person name="Pallen M.J."/>
        </authorList>
    </citation>
    <scope>NUCLEOTIDE SEQUENCE [LARGE SCALE GENOMIC DNA]</scope>
    <source>
        <strain evidence="1 2">Sa2CUA10</strain>
    </source>
</reference>
<proteinExistence type="predicted"/>
<evidence type="ECO:0000313" key="2">
    <source>
        <dbReference type="Proteomes" id="UP000603641"/>
    </source>
</evidence>
<dbReference type="SUPFAM" id="SSF81301">
    <property type="entry name" value="Nucleotidyltransferase"/>
    <property type="match status" value="1"/>
</dbReference>